<dbReference type="AlphaFoldDB" id="A0AAD7EGC4"/>
<keyword evidence="2" id="KW-1185">Reference proteome</keyword>
<gene>
    <name evidence="1" type="ORF">DFH08DRAFT_971122</name>
</gene>
<dbReference type="EMBL" id="JARIHO010000056">
    <property type="protein sequence ID" value="KAJ7318753.1"/>
    <property type="molecule type" value="Genomic_DNA"/>
</dbReference>
<proteinExistence type="predicted"/>
<sequence>MPVYFGSSPSPLFLSYDRSTKSTPFPRTAAGYLYYRAPPAGYPFAGSLRLRINSDAARGSDLLRPNGVPWQIVLPQLVINEQYTSVLVQLLAEELVSPATVKACRKLFGDRKILTPNTLLFHLAQPFALRMTQAELRLTTVGTRKIGQFVKQNLFGERSPRMRYPFTGSIVVRFELSADHKRMHMRVLKVVEPVVCQSADAGYREHGRVVEPKEGELLAYRSQRWTGPQPWTLFMRPAHVRTPAADALHLLIKR</sequence>
<organism evidence="1 2">
    <name type="scientific">Mycena albidolilacea</name>
    <dbReference type="NCBI Taxonomy" id="1033008"/>
    <lineage>
        <taxon>Eukaryota</taxon>
        <taxon>Fungi</taxon>
        <taxon>Dikarya</taxon>
        <taxon>Basidiomycota</taxon>
        <taxon>Agaricomycotina</taxon>
        <taxon>Agaricomycetes</taxon>
        <taxon>Agaricomycetidae</taxon>
        <taxon>Agaricales</taxon>
        <taxon>Marasmiineae</taxon>
        <taxon>Mycenaceae</taxon>
        <taxon>Mycena</taxon>
    </lineage>
</organism>
<comment type="caution">
    <text evidence="1">The sequence shown here is derived from an EMBL/GenBank/DDBJ whole genome shotgun (WGS) entry which is preliminary data.</text>
</comment>
<evidence type="ECO:0000313" key="2">
    <source>
        <dbReference type="Proteomes" id="UP001218218"/>
    </source>
</evidence>
<name>A0AAD7EGC4_9AGAR</name>
<reference evidence="1" key="1">
    <citation type="submission" date="2023-03" db="EMBL/GenBank/DDBJ databases">
        <title>Massive genome expansion in bonnet fungi (Mycena s.s.) driven by repeated elements and novel gene families across ecological guilds.</title>
        <authorList>
            <consortium name="Lawrence Berkeley National Laboratory"/>
            <person name="Harder C.B."/>
            <person name="Miyauchi S."/>
            <person name="Viragh M."/>
            <person name="Kuo A."/>
            <person name="Thoen E."/>
            <person name="Andreopoulos B."/>
            <person name="Lu D."/>
            <person name="Skrede I."/>
            <person name="Drula E."/>
            <person name="Henrissat B."/>
            <person name="Morin E."/>
            <person name="Kohler A."/>
            <person name="Barry K."/>
            <person name="LaButti K."/>
            <person name="Morin E."/>
            <person name="Salamov A."/>
            <person name="Lipzen A."/>
            <person name="Mereny Z."/>
            <person name="Hegedus B."/>
            <person name="Baldrian P."/>
            <person name="Stursova M."/>
            <person name="Weitz H."/>
            <person name="Taylor A."/>
            <person name="Grigoriev I.V."/>
            <person name="Nagy L.G."/>
            <person name="Martin F."/>
            <person name="Kauserud H."/>
        </authorList>
    </citation>
    <scope>NUCLEOTIDE SEQUENCE</scope>
    <source>
        <strain evidence="1">CBHHK002</strain>
    </source>
</reference>
<accession>A0AAD7EGC4</accession>
<protein>
    <submittedName>
        <fullName evidence="1">Uncharacterized protein</fullName>
    </submittedName>
</protein>
<dbReference type="Proteomes" id="UP001218218">
    <property type="component" value="Unassembled WGS sequence"/>
</dbReference>
<evidence type="ECO:0000313" key="1">
    <source>
        <dbReference type="EMBL" id="KAJ7318753.1"/>
    </source>
</evidence>